<dbReference type="Proteomes" id="UP000253562">
    <property type="component" value="Unassembled WGS sequence"/>
</dbReference>
<dbReference type="OrthoDB" id="283937at2"/>
<dbReference type="EMBL" id="QPEX01000034">
    <property type="protein sequence ID" value="RCS44600.1"/>
    <property type="molecule type" value="Genomic_DNA"/>
</dbReference>
<evidence type="ECO:0000313" key="2">
    <source>
        <dbReference type="Proteomes" id="UP000253562"/>
    </source>
</evidence>
<dbReference type="RefSeq" id="WP_114370085.1">
    <property type="nucleotide sequence ID" value="NZ_QPEX01000034.1"/>
</dbReference>
<proteinExistence type="predicted"/>
<organism evidence="1 2">
    <name type="scientific">Bremerella cremea</name>
    <dbReference type="NCBI Taxonomy" id="1031537"/>
    <lineage>
        <taxon>Bacteria</taxon>
        <taxon>Pseudomonadati</taxon>
        <taxon>Planctomycetota</taxon>
        <taxon>Planctomycetia</taxon>
        <taxon>Pirellulales</taxon>
        <taxon>Pirellulaceae</taxon>
        <taxon>Bremerella</taxon>
    </lineage>
</organism>
<gene>
    <name evidence="1" type="ORF">DTL42_16880</name>
</gene>
<protein>
    <submittedName>
        <fullName evidence="1">Uncharacterized protein</fullName>
    </submittedName>
</protein>
<reference evidence="1 2" key="1">
    <citation type="submission" date="2018-07" db="EMBL/GenBank/DDBJ databases">
        <title>Comparative genomes isolates from brazilian mangrove.</title>
        <authorList>
            <person name="De Araujo J.E."/>
            <person name="Taketani R.G."/>
            <person name="Silva M.C.P."/>
            <person name="Lourenco M.V."/>
            <person name="Oliveira V.M."/>
            <person name="Andreote F.D."/>
        </authorList>
    </citation>
    <scope>NUCLEOTIDE SEQUENCE [LARGE SCALE GENOMIC DNA]</scope>
    <source>
        <strain evidence="1 2">HEX PRIS-MGV</strain>
    </source>
</reference>
<name>A0A368KQ92_9BACT</name>
<dbReference type="AlphaFoldDB" id="A0A368KQ92"/>
<sequence>MNISTSPKVQYGYANGSANTIRPTTLTYPNGRVLTYDYGAADGMDDAASRVASLIDDDGSSTHLVDYSYLGMGGSAQSVDSPFGQGFVIADYTQPDTKWTLVDLSSSNDADTGDIYSGLDRFGRVKDNRWYDYGSSADVDRIKYGYDRASNRTWRQNVVANSLSQPFDELNHYDGVHRLKEMSRGTLNAQKDAITNQSMAECWSLDATGNWQKYLEDTNGDGTWDLNQTRTSNDVNEITDIAELVGTSWATPAYNPAGDMTTIPQPNDLANSYMATYDAWNRWGGRRWEAEPLVAPSLGGNILHPACRSWKDRAIRLFNEGLVK</sequence>
<evidence type="ECO:0000313" key="1">
    <source>
        <dbReference type="EMBL" id="RCS44600.1"/>
    </source>
</evidence>
<accession>A0A368KQ92</accession>
<comment type="caution">
    <text evidence="1">The sequence shown here is derived from an EMBL/GenBank/DDBJ whole genome shotgun (WGS) entry which is preliminary data.</text>
</comment>